<dbReference type="InterPro" id="IPR006344">
    <property type="entry name" value="RecD"/>
</dbReference>
<dbReference type="InterPro" id="IPR027785">
    <property type="entry name" value="UvrD-like_helicase_C"/>
</dbReference>
<feature type="binding site" evidence="11">
    <location>
        <begin position="219"/>
        <end position="226"/>
    </location>
    <ligand>
        <name>ATP</name>
        <dbReference type="ChEBI" id="CHEBI:30616"/>
    </ligand>
</feature>
<name>A0ABQ1IM77_9GAMM</name>
<keyword evidence="8 11" id="KW-0238">DNA-binding</keyword>
<dbReference type="Proteomes" id="UP000646152">
    <property type="component" value="Unassembled WGS sequence"/>
</dbReference>
<dbReference type="CDD" id="cd18809">
    <property type="entry name" value="SF1_C_RecD"/>
    <property type="match status" value="1"/>
</dbReference>
<gene>
    <name evidence="11 13" type="primary">recD</name>
    <name evidence="13" type="ORF">GCM10011502_19940</name>
</gene>
<evidence type="ECO:0000256" key="9">
    <source>
        <dbReference type="ARBA" id="ARBA00023204"/>
    </source>
</evidence>
<dbReference type="InterPro" id="IPR003593">
    <property type="entry name" value="AAA+_ATPase"/>
</dbReference>
<keyword evidence="14" id="KW-1185">Reference proteome</keyword>
<organism evidence="13 14">
    <name type="scientific">Oceanisphaera marina</name>
    <dbReference type="NCBI Taxonomy" id="2017550"/>
    <lineage>
        <taxon>Bacteria</taxon>
        <taxon>Pseudomonadati</taxon>
        <taxon>Pseudomonadota</taxon>
        <taxon>Gammaproteobacteria</taxon>
        <taxon>Aeromonadales</taxon>
        <taxon>Aeromonadaceae</taxon>
        <taxon>Oceanisphaera</taxon>
    </lineage>
</organism>
<evidence type="ECO:0000256" key="3">
    <source>
        <dbReference type="ARBA" id="ARBA00022763"/>
    </source>
</evidence>
<keyword evidence="1 11" id="KW-0540">Nuclease</keyword>
<dbReference type="EC" id="5.6.2.3" evidence="11"/>
<evidence type="ECO:0000256" key="5">
    <source>
        <dbReference type="ARBA" id="ARBA00022806"/>
    </source>
</evidence>
<keyword evidence="4 11" id="KW-0378">Hydrolase</keyword>
<dbReference type="InterPro" id="IPR027417">
    <property type="entry name" value="P-loop_NTPase"/>
</dbReference>
<dbReference type="InterPro" id="IPR050534">
    <property type="entry name" value="Coronavir_polyprotein_1ab"/>
</dbReference>
<evidence type="ECO:0000256" key="8">
    <source>
        <dbReference type="ARBA" id="ARBA00023125"/>
    </source>
</evidence>
<evidence type="ECO:0000259" key="12">
    <source>
        <dbReference type="SMART" id="SM00382"/>
    </source>
</evidence>
<keyword evidence="10 11" id="KW-0413">Isomerase</keyword>
<protein>
    <recommendedName>
        <fullName evidence="11">RecBCD enzyme subunit RecD</fullName>
        <ecNumber evidence="11">5.6.2.3</ecNumber>
    </recommendedName>
    <alternativeName>
        <fullName evidence="11">DNA 5'-3' helicase subunit RecD</fullName>
    </alternativeName>
    <alternativeName>
        <fullName evidence="11">Exonuclease V subunit RecD</fullName>
        <shortName evidence="11">ExoV subunit RecD</shortName>
    </alternativeName>
    <alternativeName>
        <fullName evidence="11">Helicase/nuclease RecBCD subunit RecD</fullName>
    </alternativeName>
</protein>
<comment type="miscellaneous">
    <text evidence="11">In the RecBCD complex, RecB has a slow 3'-5' helicase, an exonuclease activity and loads RecA onto ssDNA, RecD has a fast 5'-3' helicase activity, while RecC stimulates the ATPase and processivity of the RecB helicase and contributes to recognition of the Chi site.</text>
</comment>
<dbReference type="InterPro" id="IPR041851">
    <property type="entry name" value="RecD_N_sf"/>
</dbReference>
<sequence length="686" mass="75173">MFDPESVAEHSVTKHATADHALQSHRQMFGLLDSWVEKGWLRALDGALARFFAELDPQAEPLLLLASALASHQLGQGHVCLDLVATLANPDFALSMPPEGDEAGLTLLPSQLLAGVALTDWHQQLQASPLVAEASGNEARPLVLHEQRLYLRRYWRYEQSVAQALRHRLALASDLPEQLGERLAQLFPEPLVVDGQRQTDWQKLACALAVRGNFSLITGGPGTGKTTTVVRLLALLQQSAGAHSLRIRLAAPTGKAAARLTESIGDQVASLPVTEAVRATIPSEVTTLHRLLGSLPNSRHFRHHPGNLLPLDVLVVDEASMIDLEMMATLLAALPLHARLILLGDKDQLASVEAGALLGDLCRDAQVGRYDPELGHWLEQVSGEALVHPLLQPGTREEHPLAQRTLMLRYSRRFGSESGIGQLASAVNEQDAPQARRILTEGRADVYRLKLRDEQDKALDKLLLNGWGQALGYGHYLELLQHTRPGANTEVDDPAWHDWAGQVLAAFDAFRLLSAVRKGPWGVEGLNERIASLLHQRGLLSADQGWYEGRPVLVTRNDYSLGLMNGDIGIALRLPDTPGRTVLRVAFARNDGSGELKFVLPSRLSAIETVFAMTVHKSQGSEFAHTALILPESLNPVLTKELLYTGITRARHYFSLIESRASVFEQTIQKRVERRSGLLAGLQGND</sequence>
<dbReference type="RefSeq" id="WP_188629977.1">
    <property type="nucleotide sequence ID" value="NZ_BMKE01000015.1"/>
</dbReference>
<reference evidence="14" key="1">
    <citation type="journal article" date="2019" name="Int. J. Syst. Evol. Microbiol.">
        <title>The Global Catalogue of Microorganisms (GCM) 10K type strain sequencing project: providing services to taxonomists for standard genome sequencing and annotation.</title>
        <authorList>
            <consortium name="The Broad Institute Genomics Platform"/>
            <consortium name="The Broad Institute Genome Sequencing Center for Infectious Disease"/>
            <person name="Wu L."/>
            <person name="Ma J."/>
        </authorList>
    </citation>
    <scope>NUCLEOTIDE SEQUENCE [LARGE SCALE GENOMIC DNA]</scope>
    <source>
        <strain evidence="14">CGMCC 1.15923</strain>
    </source>
</reference>
<dbReference type="PANTHER" id="PTHR43788">
    <property type="entry name" value="DNA2/NAM7 HELICASE FAMILY MEMBER"/>
    <property type="match status" value="1"/>
</dbReference>
<evidence type="ECO:0000256" key="6">
    <source>
        <dbReference type="ARBA" id="ARBA00022839"/>
    </source>
</evidence>
<evidence type="ECO:0000256" key="10">
    <source>
        <dbReference type="ARBA" id="ARBA00023235"/>
    </source>
</evidence>
<dbReference type="Gene3D" id="1.10.10.1020">
    <property type="entry name" value="RecBCD complex, subunit RecD, N-terminal domain"/>
    <property type="match status" value="1"/>
</dbReference>
<keyword evidence="2 11" id="KW-0547">Nucleotide-binding</keyword>
<keyword evidence="7 11" id="KW-0067">ATP-binding</keyword>
<accession>A0ABQ1IM77</accession>
<dbReference type="InterPro" id="IPR049550">
    <property type="entry name" value="RecD_N"/>
</dbReference>
<keyword evidence="3 11" id="KW-0227">DNA damage</keyword>
<evidence type="ECO:0000313" key="13">
    <source>
        <dbReference type="EMBL" id="GGB46559.1"/>
    </source>
</evidence>
<dbReference type="CDD" id="cd17933">
    <property type="entry name" value="DEXSc_RecD-like"/>
    <property type="match status" value="1"/>
</dbReference>
<evidence type="ECO:0000256" key="2">
    <source>
        <dbReference type="ARBA" id="ARBA00022741"/>
    </source>
</evidence>
<dbReference type="SUPFAM" id="SSF52540">
    <property type="entry name" value="P-loop containing nucleoside triphosphate hydrolases"/>
    <property type="match status" value="1"/>
</dbReference>
<keyword evidence="9 11" id="KW-0234">DNA repair</keyword>
<evidence type="ECO:0000256" key="4">
    <source>
        <dbReference type="ARBA" id="ARBA00022801"/>
    </source>
</evidence>
<dbReference type="Gene3D" id="3.40.50.300">
    <property type="entry name" value="P-loop containing nucleotide triphosphate hydrolases"/>
    <property type="match status" value="3"/>
</dbReference>
<comment type="catalytic activity">
    <reaction evidence="11">
        <text>ATP + H2O = ADP + phosphate + H(+)</text>
        <dbReference type="Rhea" id="RHEA:13065"/>
        <dbReference type="ChEBI" id="CHEBI:15377"/>
        <dbReference type="ChEBI" id="CHEBI:15378"/>
        <dbReference type="ChEBI" id="CHEBI:30616"/>
        <dbReference type="ChEBI" id="CHEBI:43474"/>
        <dbReference type="ChEBI" id="CHEBI:456216"/>
        <dbReference type="EC" id="5.6.2.3"/>
    </reaction>
</comment>
<keyword evidence="6 11" id="KW-0269">Exonuclease</keyword>
<dbReference type="PANTHER" id="PTHR43788:SF6">
    <property type="entry name" value="DNA HELICASE B"/>
    <property type="match status" value="1"/>
</dbReference>
<dbReference type="EMBL" id="BMKE01000015">
    <property type="protein sequence ID" value="GGB46559.1"/>
    <property type="molecule type" value="Genomic_DNA"/>
</dbReference>
<dbReference type="HAMAP" id="MF_01487">
    <property type="entry name" value="RecD"/>
    <property type="match status" value="1"/>
</dbReference>
<evidence type="ECO:0000256" key="1">
    <source>
        <dbReference type="ARBA" id="ARBA00022722"/>
    </source>
</evidence>
<evidence type="ECO:0000313" key="14">
    <source>
        <dbReference type="Proteomes" id="UP000646152"/>
    </source>
</evidence>
<dbReference type="Pfam" id="PF13538">
    <property type="entry name" value="UvrD_C_2"/>
    <property type="match status" value="1"/>
</dbReference>
<dbReference type="NCBIfam" id="TIGR01447">
    <property type="entry name" value="recD"/>
    <property type="match status" value="1"/>
</dbReference>
<comment type="function">
    <text evidence="11">A helicase/nuclease that prepares dsDNA breaks (DSB) for recombinational DNA repair. Binds to DSBs and unwinds DNA via a highly rapid and processive ATP-dependent bidirectional helicase activity. Unwinds dsDNA until it encounters a Chi (crossover hotspot instigator) sequence from the 3' direction. Cuts ssDNA a few nucleotides 3' to the Chi site. The properties and activities of the enzyme are changed at Chi. The Chi-altered holoenzyme produces a long 3'-ssDNA overhang and facilitates RecA-binding to the ssDNA for homologous DNA recombination and repair. Holoenzyme degrades any linearized DNA that is unable to undergo homologous recombination. In the holoenzyme this subunit has ssDNA-dependent ATPase and 5'-3' helicase activity. When added to pre-assembled RecBC greatly stimulates nuclease activity and augments holoenzyme processivity. Negatively regulates the RecA-loading ability of RecBCD.</text>
</comment>
<comment type="similarity">
    <text evidence="11">Belongs to the RecD family.</text>
</comment>
<evidence type="ECO:0000256" key="7">
    <source>
        <dbReference type="ARBA" id="ARBA00022840"/>
    </source>
</evidence>
<evidence type="ECO:0000256" key="11">
    <source>
        <dbReference type="HAMAP-Rule" id="MF_01487"/>
    </source>
</evidence>
<feature type="domain" description="AAA+ ATPase" evidence="12">
    <location>
        <begin position="211"/>
        <end position="373"/>
    </location>
</feature>
<dbReference type="SMART" id="SM00382">
    <property type="entry name" value="AAA"/>
    <property type="match status" value="1"/>
</dbReference>
<comment type="caution">
    <text evidence="13">The sequence shown here is derived from an EMBL/GenBank/DDBJ whole genome shotgun (WGS) entry which is preliminary data.</text>
</comment>
<comment type="subunit">
    <text evidence="11">Heterotrimer of RecB, RecC and RecD. All subunits contribute to DNA-binding.</text>
</comment>
<dbReference type="Pfam" id="PF21185">
    <property type="entry name" value="RecD_N"/>
    <property type="match status" value="1"/>
</dbReference>
<keyword evidence="5 11" id="KW-0347">Helicase</keyword>
<dbReference type="Pfam" id="PF13245">
    <property type="entry name" value="AAA_19"/>
    <property type="match status" value="1"/>
</dbReference>
<proteinExistence type="inferred from homology"/>